<dbReference type="Pfam" id="PF06602">
    <property type="entry name" value="Myotub-related"/>
    <property type="match status" value="1"/>
</dbReference>
<evidence type="ECO:0000256" key="1">
    <source>
        <dbReference type="ARBA" id="ARBA00007471"/>
    </source>
</evidence>
<evidence type="ECO:0000313" key="5">
    <source>
        <dbReference type="Proteomes" id="UP000507470"/>
    </source>
</evidence>
<protein>
    <submittedName>
        <fullName evidence="4">MTMR1_2</fullName>
        <ecNumber evidence="4">3.1.3.64</ecNumber>
        <ecNumber evidence="4">3.1.3.95</ecNumber>
    </submittedName>
</protein>
<proteinExistence type="inferred from homology"/>
<feature type="compositionally biased region" description="Acidic residues" evidence="2">
    <location>
        <begin position="41"/>
        <end position="55"/>
    </location>
</feature>
<dbReference type="InterPro" id="IPR010569">
    <property type="entry name" value="Myotubularin-like_Pase_dom"/>
</dbReference>
<dbReference type="InterPro" id="IPR029021">
    <property type="entry name" value="Prot-tyrosine_phosphatase-like"/>
</dbReference>
<gene>
    <name evidence="4" type="ORF">MCOR_20937</name>
</gene>
<dbReference type="OrthoDB" id="271628at2759"/>
<sequence length="254" mass="29576">MFGVDARVGLTSSSLPDELIAKIGSEEHLSDLANMELNINTDDENTSTTDDEAMEISEPQPTEPKTDMCVRYGHGEDKHSDADRSPVFLQFIDCVWQMTKQFPNAFEFNEHMLITILDHLYSCLFGTFLCNCEQARMTEKLKEKTVSLWSFVNCQLEEFTNPLYASYLHKHVLFPVASMRRLELWTAYYCRWNPRMRPQEPIHLRNRELLILKQQLTKKVEELQKELDQKNLRGRGLEQPSPRPIPRISQPVNV</sequence>
<dbReference type="GO" id="GO:0052629">
    <property type="term" value="F:phosphatidylinositol-3,5-bisphosphate 3-phosphatase activity"/>
    <property type="evidence" value="ECO:0007669"/>
    <property type="project" value="UniProtKB-EC"/>
</dbReference>
<dbReference type="SUPFAM" id="SSF52799">
    <property type="entry name" value="(Phosphotyrosine protein) phosphatases II"/>
    <property type="match status" value="1"/>
</dbReference>
<evidence type="ECO:0000313" key="4">
    <source>
        <dbReference type="EMBL" id="CAC5385389.1"/>
    </source>
</evidence>
<feature type="region of interest" description="Disordered" evidence="2">
    <location>
        <begin position="41"/>
        <end position="67"/>
    </location>
</feature>
<dbReference type="PANTHER" id="PTHR10807:SF128">
    <property type="entry name" value="PHOSPHATIDYLINOSITOL-3,5-BISPHOSPHATE 3-PHOSPHATASE"/>
    <property type="match status" value="1"/>
</dbReference>
<comment type="similarity">
    <text evidence="1">Belongs to the protein-tyrosine phosphatase family. Non-receptor class myotubularin subfamily.</text>
</comment>
<accession>A0A6J8BRP4</accession>
<keyword evidence="5" id="KW-1185">Reference proteome</keyword>
<dbReference type="GO" id="GO:0046856">
    <property type="term" value="P:phosphatidylinositol dephosphorylation"/>
    <property type="evidence" value="ECO:0007669"/>
    <property type="project" value="TreeGrafter"/>
</dbReference>
<dbReference type="AlphaFoldDB" id="A0A6J8BRP4"/>
<evidence type="ECO:0000256" key="2">
    <source>
        <dbReference type="SAM" id="MobiDB-lite"/>
    </source>
</evidence>
<dbReference type="PROSITE" id="PS51339">
    <property type="entry name" value="PPASE_MYOTUBULARIN"/>
    <property type="match status" value="1"/>
</dbReference>
<reference evidence="4 5" key="1">
    <citation type="submission" date="2020-06" db="EMBL/GenBank/DDBJ databases">
        <authorList>
            <person name="Li R."/>
            <person name="Bekaert M."/>
        </authorList>
    </citation>
    <scope>NUCLEOTIDE SEQUENCE [LARGE SCALE GENOMIC DNA]</scope>
    <source>
        <strain evidence="5">wild</strain>
    </source>
</reference>
<dbReference type="EC" id="3.1.3.64" evidence="4"/>
<dbReference type="InterPro" id="IPR030564">
    <property type="entry name" value="Myotubularin"/>
</dbReference>
<dbReference type="GO" id="GO:0005737">
    <property type="term" value="C:cytoplasm"/>
    <property type="evidence" value="ECO:0007669"/>
    <property type="project" value="TreeGrafter"/>
</dbReference>
<evidence type="ECO:0000259" key="3">
    <source>
        <dbReference type="PROSITE" id="PS51339"/>
    </source>
</evidence>
<organism evidence="4 5">
    <name type="scientific">Mytilus coruscus</name>
    <name type="common">Sea mussel</name>
    <dbReference type="NCBI Taxonomy" id="42192"/>
    <lineage>
        <taxon>Eukaryota</taxon>
        <taxon>Metazoa</taxon>
        <taxon>Spiralia</taxon>
        <taxon>Lophotrochozoa</taxon>
        <taxon>Mollusca</taxon>
        <taxon>Bivalvia</taxon>
        <taxon>Autobranchia</taxon>
        <taxon>Pteriomorphia</taxon>
        <taxon>Mytilida</taxon>
        <taxon>Mytiloidea</taxon>
        <taxon>Mytilidae</taxon>
        <taxon>Mytilinae</taxon>
        <taxon>Mytilus</taxon>
    </lineage>
</organism>
<dbReference type="EMBL" id="CACVKT020003695">
    <property type="protein sequence ID" value="CAC5385389.1"/>
    <property type="molecule type" value="Genomic_DNA"/>
</dbReference>
<dbReference type="EC" id="3.1.3.95" evidence="4"/>
<dbReference type="GO" id="GO:0016020">
    <property type="term" value="C:membrane"/>
    <property type="evidence" value="ECO:0007669"/>
    <property type="project" value="TreeGrafter"/>
</dbReference>
<name>A0A6J8BRP4_MYTCO</name>
<dbReference type="PANTHER" id="PTHR10807">
    <property type="entry name" value="MYOTUBULARIN-RELATED"/>
    <property type="match status" value="1"/>
</dbReference>
<dbReference type="GO" id="GO:0004438">
    <property type="term" value="F:phosphatidylinositol-3-phosphate phosphatase activity"/>
    <property type="evidence" value="ECO:0007669"/>
    <property type="project" value="UniProtKB-EC"/>
</dbReference>
<feature type="region of interest" description="Disordered" evidence="2">
    <location>
        <begin position="231"/>
        <end position="254"/>
    </location>
</feature>
<feature type="domain" description="Myotubularin phosphatase" evidence="3">
    <location>
        <begin position="71"/>
        <end position="189"/>
    </location>
</feature>
<dbReference type="Proteomes" id="UP000507470">
    <property type="component" value="Unassembled WGS sequence"/>
</dbReference>
<keyword evidence="4" id="KW-0378">Hydrolase</keyword>